<evidence type="ECO:0000259" key="2">
    <source>
        <dbReference type="PROSITE" id="PS51309"/>
    </source>
</evidence>
<organism evidence="3 4">
    <name type="scientific">Streblomastix strix</name>
    <dbReference type="NCBI Taxonomy" id="222440"/>
    <lineage>
        <taxon>Eukaryota</taxon>
        <taxon>Metamonada</taxon>
        <taxon>Preaxostyla</taxon>
        <taxon>Oxymonadida</taxon>
        <taxon>Streblomastigidae</taxon>
        <taxon>Streblomastix</taxon>
    </lineage>
</organism>
<dbReference type="InterPro" id="IPR016024">
    <property type="entry name" value="ARM-type_fold"/>
</dbReference>
<evidence type="ECO:0000313" key="3">
    <source>
        <dbReference type="EMBL" id="KAA6397057.1"/>
    </source>
</evidence>
<dbReference type="SMART" id="SM00517">
    <property type="entry name" value="PolyA"/>
    <property type="match status" value="1"/>
</dbReference>
<name>A0A5J4WPJ9_9EUKA</name>
<feature type="compositionally biased region" description="Low complexity" evidence="1">
    <location>
        <begin position="354"/>
        <end position="368"/>
    </location>
</feature>
<sequence>MEPQNIQVAKQYDIINILNNFLVPEARPELQELSVAILGVIGILNKRSKKRNLPLEGVWALIQIVLSSDEVLSRQGSEALCKLIVANGEVRNVLLSKRFINLIFDTFKSKEETKSKQSSSSSDQDEESEPNFIKSNLLAVVSKLTEEEENLGELGELIPLLEEVKQNGDSIQKKKARTILGSLREEGIKAPSSKSEREKDEKISQLEEINQKLQEELKQKDEDLEKEKQKSIKKKSDEEIHLIEEDDKLTQFMSTQNQIGQQSQMGGIQRQPRQGGQPQIQGQGFPGQITPGQQQISFQQNFPQGQPHQGQRFQQRNGTPPIVRGPQTGYSNQQPPVVSYPVQQPPHPQPIQPNHPNQQINQSPAQQQSFHQLFQPKVNPAQLGSRQLIQNQTPININDQALQYNQGNQNSILNQPSIVLQVAHPTPVDPPPVNPPTQNGNQTNFDLSSLSQLSDEDKKNSIGEFIYEYAAKDHEELAGKITGIILEHDLSELKQIVQNKQILNKQITDAILLVQQTGGDAE</sequence>
<dbReference type="PROSITE" id="PS51309">
    <property type="entry name" value="PABC"/>
    <property type="match status" value="1"/>
</dbReference>
<dbReference type="SUPFAM" id="SSF63570">
    <property type="entry name" value="PABC (PABP) domain"/>
    <property type="match status" value="1"/>
</dbReference>
<proteinExistence type="predicted"/>
<dbReference type="AlphaFoldDB" id="A0A5J4WPJ9"/>
<dbReference type="InterPro" id="IPR036053">
    <property type="entry name" value="PABP-dom"/>
</dbReference>
<feature type="compositionally biased region" description="Basic and acidic residues" evidence="1">
    <location>
        <begin position="216"/>
        <end position="243"/>
    </location>
</feature>
<reference evidence="3 4" key="1">
    <citation type="submission" date="2019-03" db="EMBL/GenBank/DDBJ databases">
        <title>Single cell metagenomics reveals metabolic interactions within the superorganism composed of flagellate Streblomastix strix and complex community of Bacteroidetes bacteria on its surface.</title>
        <authorList>
            <person name="Treitli S.C."/>
            <person name="Kolisko M."/>
            <person name="Husnik F."/>
            <person name="Keeling P."/>
            <person name="Hampl V."/>
        </authorList>
    </citation>
    <scope>NUCLEOTIDE SEQUENCE [LARGE SCALE GENOMIC DNA]</scope>
    <source>
        <strain evidence="3">ST1C</strain>
    </source>
</reference>
<feature type="compositionally biased region" description="Low complexity" evidence="1">
    <location>
        <begin position="256"/>
        <end position="316"/>
    </location>
</feature>
<feature type="domain" description="PABC" evidence="2">
    <location>
        <begin position="442"/>
        <end position="519"/>
    </location>
</feature>
<evidence type="ECO:0000313" key="4">
    <source>
        <dbReference type="Proteomes" id="UP000324800"/>
    </source>
</evidence>
<feature type="compositionally biased region" description="Pro residues" evidence="1">
    <location>
        <begin position="343"/>
        <end position="353"/>
    </location>
</feature>
<dbReference type="Gene3D" id="1.10.1900.10">
    <property type="entry name" value="c-terminal domain of poly(a) binding protein"/>
    <property type="match status" value="1"/>
</dbReference>
<dbReference type="InterPro" id="IPR002004">
    <property type="entry name" value="PABP_HYD_C"/>
</dbReference>
<evidence type="ECO:0000256" key="1">
    <source>
        <dbReference type="SAM" id="MobiDB-lite"/>
    </source>
</evidence>
<accession>A0A5J4WPJ9</accession>
<feature type="region of interest" description="Disordered" evidence="1">
    <location>
        <begin position="216"/>
        <end position="368"/>
    </location>
</feature>
<gene>
    <name evidence="3" type="ORF">EZS28_007418</name>
</gene>
<dbReference type="Proteomes" id="UP000324800">
    <property type="component" value="Unassembled WGS sequence"/>
</dbReference>
<dbReference type="Gene3D" id="1.25.10.10">
    <property type="entry name" value="Leucine-rich Repeat Variant"/>
    <property type="match status" value="1"/>
</dbReference>
<dbReference type="GO" id="GO:0003723">
    <property type="term" value="F:RNA binding"/>
    <property type="evidence" value="ECO:0007669"/>
    <property type="project" value="InterPro"/>
</dbReference>
<dbReference type="SUPFAM" id="SSF48371">
    <property type="entry name" value="ARM repeat"/>
    <property type="match status" value="1"/>
</dbReference>
<feature type="compositionally biased region" description="Low complexity" evidence="1">
    <location>
        <begin position="331"/>
        <end position="342"/>
    </location>
</feature>
<dbReference type="EMBL" id="SNRW01001272">
    <property type="protein sequence ID" value="KAA6397057.1"/>
    <property type="molecule type" value="Genomic_DNA"/>
</dbReference>
<feature type="region of interest" description="Disordered" evidence="1">
    <location>
        <begin position="423"/>
        <end position="455"/>
    </location>
</feature>
<dbReference type="Pfam" id="PF00658">
    <property type="entry name" value="MLLE"/>
    <property type="match status" value="1"/>
</dbReference>
<dbReference type="InterPro" id="IPR011989">
    <property type="entry name" value="ARM-like"/>
</dbReference>
<dbReference type="OrthoDB" id="19742at2759"/>
<feature type="compositionally biased region" description="Low complexity" evidence="1">
    <location>
        <begin position="436"/>
        <end position="453"/>
    </location>
</feature>
<protein>
    <recommendedName>
        <fullName evidence="2">PABC domain-containing protein</fullName>
    </recommendedName>
</protein>
<comment type="caution">
    <text evidence="3">The sequence shown here is derived from an EMBL/GenBank/DDBJ whole genome shotgun (WGS) entry which is preliminary data.</text>
</comment>